<protein>
    <submittedName>
        <fullName evidence="2">Uncharacterized protein</fullName>
    </submittedName>
</protein>
<proteinExistence type="predicted"/>
<keyword evidence="1" id="KW-1133">Transmembrane helix</keyword>
<accession>A0A3B1BVV8</accession>
<feature type="transmembrane region" description="Helical" evidence="1">
    <location>
        <begin position="22"/>
        <end position="41"/>
    </location>
</feature>
<dbReference type="AlphaFoldDB" id="A0A3B1BVV8"/>
<reference evidence="2" key="1">
    <citation type="submission" date="2018-06" db="EMBL/GenBank/DDBJ databases">
        <authorList>
            <person name="Zhirakovskaya E."/>
        </authorList>
    </citation>
    <scope>NUCLEOTIDE SEQUENCE</scope>
</reference>
<keyword evidence="1" id="KW-0812">Transmembrane</keyword>
<dbReference type="EMBL" id="UOFX01000041">
    <property type="protein sequence ID" value="VAX08757.1"/>
    <property type="molecule type" value="Genomic_DNA"/>
</dbReference>
<sequence length="239" mass="27166">MVLLLGFWYKPPFFDLEDGPKAIQIIIFVDLVLGPLLTLIIFKPGKPGLKFDLSMIAIFQLSALMYGIWMVQMARPVTVMLSYDALYIANYRTVKESNIPIAAKDKIIGLEPTYLYINFPKDDPNFVATAFKAFKEGSGLELLYKYSEPMSLSNKQQTSTIAIDIEKYTGSTDEWQVILQNFVSAHDQPLETMTFLPIQARYGKYFLAIDKENGEIIDYLHIPYFDNLAVAARISPHGR</sequence>
<evidence type="ECO:0000313" key="2">
    <source>
        <dbReference type="EMBL" id="VAX08757.1"/>
    </source>
</evidence>
<gene>
    <name evidence="2" type="ORF">MNBD_GAMMA26-1045</name>
</gene>
<organism evidence="2">
    <name type="scientific">hydrothermal vent metagenome</name>
    <dbReference type="NCBI Taxonomy" id="652676"/>
    <lineage>
        <taxon>unclassified sequences</taxon>
        <taxon>metagenomes</taxon>
        <taxon>ecological metagenomes</taxon>
    </lineage>
</organism>
<keyword evidence="1" id="KW-0472">Membrane</keyword>
<name>A0A3B1BVV8_9ZZZZ</name>
<feature type="transmembrane region" description="Helical" evidence="1">
    <location>
        <begin position="53"/>
        <end position="71"/>
    </location>
</feature>
<evidence type="ECO:0000256" key="1">
    <source>
        <dbReference type="SAM" id="Phobius"/>
    </source>
</evidence>